<reference evidence="2 3" key="1">
    <citation type="submission" date="2017-10" db="EMBL/GenBank/DDBJ databases">
        <title>Whole genome sequencing of members of genus Pseudoxanthomonas.</title>
        <authorList>
            <person name="Kumar S."/>
            <person name="Bansal K."/>
            <person name="Kaur A."/>
            <person name="Patil P."/>
            <person name="Sharma S."/>
            <person name="Patil P.B."/>
        </authorList>
    </citation>
    <scope>NUCLEOTIDE SEQUENCE [LARGE SCALE GENOMIC DNA]</scope>
    <source>
        <strain evidence="2 3">DSM 17801</strain>
    </source>
</reference>
<evidence type="ECO:0008006" key="4">
    <source>
        <dbReference type="Google" id="ProtNLM"/>
    </source>
</evidence>
<evidence type="ECO:0000313" key="3">
    <source>
        <dbReference type="Proteomes" id="UP000788419"/>
    </source>
</evidence>
<protein>
    <recommendedName>
        <fullName evidence="4">Sugar transporter</fullName>
    </recommendedName>
</protein>
<evidence type="ECO:0000256" key="1">
    <source>
        <dbReference type="SAM" id="Phobius"/>
    </source>
</evidence>
<dbReference type="Proteomes" id="UP000788419">
    <property type="component" value="Unassembled WGS sequence"/>
</dbReference>
<comment type="caution">
    <text evidence="2">The sequence shown here is derived from an EMBL/GenBank/DDBJ whole genome shotgun (WGS) entry which is preliminary data.</text>
</comment>
<feature type="transmembrane region" description="Helical" evidence="1">
    <location>
        <begin position="59"/>
        <end position="87"/>
    </location>
</feature>
<name>A0ABQ6Z3P5_9GAMM</name>
<accession>A0ABQ6Z3P5</accession>
<proteinExistence type="predicted"/>
<sequence>MKHPRRVVSGTRALPWHGWMAGGLLLLFGIAAAFDHGMSLALGEEFYRASGMSEAQVGYFAAVPAWAIAGWTLSVWGGLLGAAALLLRRRQAGWLFAASLLGGLVYILYVLVLSEGRQAMGVLWMMPPVMAAITALMVRYCQRLVRRGVLR</sequence>
<keyword evidence="1" id="KW-0812">Transmembrane</keyword>
<feature type="transmembrane region" description="Helical" evidence="1">
    <location>
        <begin position="94"/>
        <end position="113"/>
    </location>
</feature>
<dbReference type="RefSeq" id="WP_162411384.1">
    <property type="nucleotide sequence ID" value="NZ_CP093331.1"/>
</dbReference>
<keyword evidence="1" id="KW-0472">Membrane</keyword>
<gene>
    <name evidence="2" type="ORF">CSC65_14830</name>
</gene>
<dbReference type="EMBL" id="PDWN01000017">
    <property type="protein sequence ID" value="KAF1692233.1"/>
    <property type="molecule type" value="Genomic_DNA"/>
</dbReference>
<evidence type="ECO:0000313" key="2">
    <source>
        <dbReference type="EMBL" id="KAF1692233.1"/>
    </source>
</evidence>
<organism evidence="2 3">
    <name type="scientific">Pseudoxanthomonas daejeonensis</name>
    <dbReference type="NCBI Taxonomy" id="266062"/>
    <lineage>
        <taxon>Bacteria</taxon>
        <taxon>Pseudomonadati</taxon>
        <taxon>Pseudomonadota</taxon>
        <taxon>Gammaproteobacteria</taxon>
        <taxon>Lysobacterales</taxon>
        <taxon>Lysobacteraceae</taxon>
        <taxon>Pseudoxanthomonas</taxon>
    </lineage>
</organism>
<keyword evidence="1" id="KW-1133">Transmembrane helix</keyword>
<feature type="transmembrane region" description="Helical" evidence="1">
    <location>
        <begin position="119"/>
        <end position="141"/>
    </location>
</feature>
<keyword evidence="3" id="KW-1185">Reference proteome</keyword>